<evidence type="ECO:0000256" key="5">
    <source>
        <dbReference type="HAMAP-Rule" id="MF_00374"/>
    </source>
</evidence>
<accession>A0A239KBJ4</accession>
<name>A0A239KBJ4_9BACT</name>
<dbReference type="Pfam" id="PF00831">
    <property type="entry name" value="Ribosomal_L29"/>
    <property type="match status" value="1"/>
</dbReference>
<dbReference type="InterPro" id="IPR001854">
    <property type="entry name" value="Ribosomal_uL29"/>
</dbReference>
<evidence type="ECO:0000313" key="7">
    <source>
        <dbReference type="Proteomes" id="UP000198356"/>
    </source>
</evidence>
<dbReference type="HAMAP" id="MF_00374">
    <property type="entry name" value="Ribosomal_uL29"/>
    <property type="match status" value="1"/>
</dbReference>
<gene>
    <name evidence="5" type="primary">rpmC</name>
    <name evidence="6" type="ORF">SAMN05421770_104441</name>
</gene>
<dbReference type="AlphaFoldDB" id="A0A239KBJ4"/>
<keyword evidence="2 5" id="KW-0689">Ribosomal protein</keyword>
<dbReference type="Gene3D" id="1.10.287.310">
    <property type="match status" value="1"/>
</dbReference>
<keyword evidence="7" id="KW-1185">Reference proteome</keyword>
<dbReference type="GO" id="GO:0005840">
    <property type="term" value="C:ribosome"/>
    <property type="evidence" value="ECO:0007669"/>
    <property type="project" value="UniProtKB-KW"/>
</dbReference>
<dbReference type="NCBIfam" id="TIGR00012">
    <property type="entry name" value="L29"/>
    <property type="match status" value="1"/>
</dbReference>
<dbReference type="GO" id="GO:1990904">
    <property type="term" value="C:ribonucleoprotein complex"/>
    <property type="evidence" value="ECO:0007669"/>
    <property type="project" value="UniProtKB-KW"/>
</dbReference>
<keyword evidence="3 5" id="KW-0687">Ribonucleoprotein</keyword>
<comment type="similarity">
    <text evidence="1 5">Belongs to the universal ribosomal protein uL29 family.</text>
</comment>
<dbReference type="GO" id="GO:0003735">
    <property type="term" value="F:structural constituent of ribosome"/>
    <property type="evidence" value="ECO:0007669"/>
    <property type="project" value="InterPro"/>
</dbReference>
<evidence type="ECO:0000256" key="1">
    <source>
        <dbReference type="ARBA" id="ARBA00009254"/>
    </source>
</evidence>
<sequence>MELEKIRTLSDEELVKAELSAAEQLFRLRFQKSLGNQEGIKKLRVLKLDIARSKTVARERVIAADKAANPAVVNAAPAKSTRTDRKKAKKA</sequence>
<protein>
    <recommendedName>
        <fullName evidence="4 5">Large ribosomal subunit protein uL29</fullName>
    </recommendedName>
</protein>
<dbReference type="SUPFAM" id="SSF46561">
    <property type="entry name" value="Ribosomal protein L29 (L29p)"/>
    <property type="match status" value="1"/>
</dbReference>
<evidence type="ECO:0000256" key="3">
    <source>
        <dbReference type="ARBA" id="ARBA00023274"/>
    </source>
</evidence>
<proteinExistence type="inferred from homology"/>
<dbReference type="GO" id="GO:0006412">
    <property type="term" value="P:translation"/>
    <property type="evidence" value="ECO:0007669"/>
    <property type="project" value="UniProtKB-UniRule"/>
</dbReference>
<evidence type="ECO:0000313" key="6">
    <source>
        <dbReference type="EMBL" id="SNT15777.1"/>
    </source>
</evidence>
<dbReference type="Proteomes" id="UP000198356">
    <property type="component" value="Unassembled WGS sequence"/>
</dbReference>
<reference evidence="6 7" key="1">
    <citation type="submission" date="2017-06" db="EMBL/GenBank/DDBJ databases">
        <authorList>
            <person name="Kim H.J."/>
            <person name="Triplett B.A."/>
        </authorList>
    </citation>
    <scope>NUCLEOTIDE SEQUENCE [LARGE SCALE GENOMIC DNA]</scope>
    <source>
        <strain evidence="6 7">DSM 18704</strain>
    </source>
</reference>
<dbReference type="EMBL" id="FZOU01000004">
    <property type="protein sequence ID" value="SNT15777.1"/>
    <property type="molecule type" value="Genomic_DNA"/>
</dbReference>
<evidence type="ECO:0000256" key="2">
    <source>
        <dbReference type="ARBA" id="ARBA00022980"/>
    </source>
</evidence>
<dbReference type="OrthoDB" id="9815192at2"/>
<dbReference type="RefSeq" id="WP_089409062.1">
    <property type="nucleotide sequence ID" value="NZ_FZOU01000004.1"/>
</dbReference>
<organism evidence="6 7">
    <name type="scientific">Granulicella rosea</name>
    <dbReference type="NCBI Taxonomy" id="474952"/>
    <lineage>
        <taxon>Bacteria</taxon>
        <taxon>Pseudomonadati</taxon>
        <taxon>Acidobacteriota</taxon>
        <taxon>Terriglobia</taxon>
        <taxon>Terriglobales</taxon>
        <taxon>Acidobacteriaceae</taxon>
        <taxon>Granulicella</taxon>
    </lineage>
</organism>
<evidence type="ECO:0000256" key="4">
    <source>
        <dbReference type="ARBA" id="ARBA00035204"/>
    </source>
</evidence>
<dbReference type="InterPro" id="IPR036049">
    <property type="entry name" value="Ribosomal_uL29_sf"/>
</dbReference>